<evidence type="ECO:0000256" key="4">
    <source>
        <dbReference type="ARBA" id="ARBA00022691"/>
    </source>
</evidence>
<dbReference type="PIRSF" id="PIRSF026782">
    <property type="entry name" value="CbiD"/>
    <property type="match status" value="1"/>
</dbReference>
<name>A0A133S323_9FIRM</name>
<comment type="pathway">
    <text evidence="5">Cofactor biosynthesis; adenosylcobalamin biosynthesis; cob(II)yrinate a,c-diamide from sirohydrochlorin (anaerobic route): step 6/10.</text>
</comment>
<gene>
    <name evidence="5 7" type="primary">cbiD</name>
    <name evidence="8" type="ORF">D2965_07440</name>
    <name evidence="6" type="ORF">HMPREF3233_01389</name>
    <name evidence="7" type="ORF">QP520_01435</name>
</gene>
<dbReference type="PANTHER" id="PTHR35863:SF1">
    <property type="entry name" value="COBALT-PRECORRIN-5B C(1)-METHYLTRANSFERASE"/>
    <property type="match status" value="1"/>
</dbReference>
<dbReference type="EMBL" id="JASORJ010000001">
    <property type="protein sequence ID" value="MDK7356298.1"/>
    <property type="molecule type" value="Genomic_DNA"/>
</dbReference>
<dbReference type="Proteomes" id="UP000070226">
    <property type="component" value="Unassembled WGS sequence"/>
</dbReference>
<dbReference type="GO" id="GO:0032259">
    <property type="term" value="P:methylation"/>
    <property type="evidence" value="ECO:0007669"/>
    <property type="project" value="UniProtKB-KW"/>
</dbReference>
<evidence type="ECO:0000256" key="3">
    <source>
        <dbReference type="ARBA" id="ARBA00022679"/>
    </source>
</evidence>
<evidence type="ECO:0000256" key="2">
    <source>
        <dbReference type="ARBA" id="ARBA00022603"/>
    </source>
</evidence>
<dbReference type="InterPro" id="IPR002748">
    <property type="entry name" value="CbiD"/>
</dbReference>
<evidence type="ECO:0000256" key="1">
    <source>
        <dbReference type="ARBA" id="ARBA00022573"/>
    </source>
</evidence>
<dbReference type="EMBL" id="QXZZ01000034">
    <property type="protein sequence ID" value="RJY50167.1"/>
    <property type="molecule type" value="Genomic_DNA"/>
</dbReference>
<proteinExistence type="inferred from homology"/>
<dbReference type="EMBL" id="LRQT01000079">
    <property type="protein sequence ID" value="KXA62826.1"/>
    <property type="molecule type" value="Genomic_DNA"/>
</dbReference>
<comment type="caution">
    <text evidence="6">The sequence shown here is derived from an EMBL/GenBank/DDBJ whole genome shotgun (WGS) entry which is preliminary data.</text>
</comment>
<dbReference type="GO" id="GO:0019251">
    <property type="term" value="P:anaerobic cobalamin biosynthetic process"/>
    <property type="evidence" value="ECO:0007669"/>
    <property type="project" value="UniProtKB-UniRule"/>
</dbReference>
<dbReference type="RefSeq" id="WP_005379239.1">
    <property type="nucleotide sequence ID" value="NZ_CABFMO010000033.1"/>
</dbReference>
<comment type="similarity">
    <text evidence="5">Belongs to the CbiD family.</text>
</comment>
<evidence type="ECO:0000313" key="6">
    <source>
        <dbReference type="EMBL" id="KXA62826.1"/>
    </source>
</evidence>
<keyword evidence="4 5" id="KW-0949">S-adenosyl-L-methionine</keyword>
<keyword evidence="1 5" id="KW-0169">Cobalamin biosynthesis</keyword>
<evidence type="ECO:0000313" key="7">
    <source>
        <dbReference type="EMBL" id="MDK7356298.1"/>
    </source>
</evidence>
<comment type="function">
    <text evidence="5">Catalyzes the methylation of C-1 in cobalt-precorrin-5B to form cobalt-precorrin-6A.</text>
</comment>
<keyword evidence="2 5" id="KW-0489">Methyltransferase</keyword>
<dbReference type="STRING" id="39777.B7L28_05680"/>
<evidence type="ECO:0000313" key="9">
    <source>
        <dbReference type="Proteomes" id="UP000070226"/>
    </source>
</evidence>
<dbReference type="InterPro" id="IPR036074">
    <property type="entry name" value="CbiD_sf"/>
</dbReference>
<accession>A0A133S323</accession>
<evidence type="ECO:0000256" key="5">
    <source>
        <dbReference type="HAMAP-Rule" id="MF_00787"/>
    </source>
</evidence>
<reference evidence="6 9" key="1">
    <citation type="submission" date="2016-01" db="EMBL/GenBank/DDBJ databases">
        <authorList>
            <person name="Oliw E.H."/>
        </authorList>
    </citation>
    <scope>NUCLEOTIDE SEQUENCE [LARGE SCALE GENOMIC DNA]</scope>
    <source>
        <strain evidence="6 9">CMW7756B</strain>
    </source>
</reference>
<comment type="catalytic activity">
    <reaction evidence="5">
        <text>Co-precorrin-5B + S-adenosyl-L-methionine = Co-precorrin-6A + S-adenosyl-L-homocysteine</text>
        <dbReference type="Rhea" id="RHEA:26285"/>
        <dbReference type="ChEBI" id="CHEBI:57856"/>
        <dbReference type="ChEBI" id="CHEBI:59789"/>
        <dbReference type="ChEBI" id="CHEBI:60063"/>
        <dbReference type="ChEBI" id="CHEBI:60064"/>
        <dbReference type="EC" id="2.1.1.195"/>
    </reaction>
</comment>
<dbReference type="Proteomes" id="UP001236274">
    <property type="component" value="Unassembled WGS sequence"/>
</dbReference>
<dbReference type="GO" id="GO:0008168">
    <property type="term" value="F:methyltransferase activity"/>
    <property type="evidence" value="ECO:0007669"/>
    <property type="project" value="UniProtKB-UniRule"/>
</dbReference>
<evidence type="ECO:0000313" key="10">
    <source>
        <dbReference type="Proteomes" id="UP000277803"/>
    </source>
</evidence>
<organism evidence="6">
    <name type="scientific">Veillonella atypica</name>
    <dbReference type="NCBI Taxonomy" id="39777"/>
    <lineage>
        <taxon>Bacteria</taxon>
        <taxon>Bacillati</taxon>
        <taxon>Bacillota</taxon>
        <taxon>Negativicutes</taxon>
        <taxon>Veillonellales</taxon>
        <taxon>Veillonellaceae</taxon>
        <taxon>Veillonella</taxon>
    </lineage>
</organism>
<sequence length="372" mass="40008">MRVEDMKGGYTTGSCATAGMKAGLLALLEHDIVDKVVIENPQGQFIEVPIKSVEIISETEAKATVMKDGGDDPDVTHGNDVETTVTLDDTGKLRFRAGFGVGTVTKPGLAMPPGQPAINPGPRAMMKLVFEEFCTQGQGVTVTVSVPNGKVLAKKTLNHTLGIEGGISIIGTTGIVKPMSEEGFKNSLVPQLKVMKANGCETAVLVPGRIGQDLAEQVLGIHKNQMAETSNFIGFMLEQAVHIGFKRILIIGHIGKLIKLASGSFHTHNRMSDGRMESIVAYAALEGASQAVCEELFNCQTTESTFPILEREGLTGVYQRVVDRASMRSERYIANEAEVGIIITTLKGEILAMDKHAKEIGELEHWHIPCIS</sequence>
<dbReference type="EC" id="2.1.1.195" evidence="5"/>
<dbReference type="UniPathway" id="UPA00148">
    <property type="reaction ID" value="UER00227"/>
</dbReference>
<reference evidence="7" key="3">
    <citation type="submission" date="2023-05" db="EMBL/GenBank/DDBJ databases">
        <title>Cataloging the Phylogenetic Diversity of Human Bladder Bacteria.</title>
        <authorList>
            <person name="Du J."/>
        </authorList>
    </citation>
    <scope>NUCLEOTIDE SEQUENCE</scope>
    <source>
        <strain evidence="7">UMB10101</strain>
    </source>
</reference>
<reference evidence="8 10" key="2">
    <citation type="submission" date="2018-09" db="EMBL/GenBank/DDBJ databases">
        <title>Genome sequence of Veillonella atypica isolated from periodontal Korean patients.</title>
        <authorList>
            <person name="Lee J.-H."/>
            <person name="Moon J.-H."/>
            <person name="Shin S.-Y."/>
        </authorList>
    </citation>
    <scope>NUCLEOTIDE SEQUENCE [LARGE SCALE GENOMIC DNA]</scope>
    <source>
        <strain evidence="8 10">KHUD_V1</strain>
    </source>
</reference>
<keyword evidence="3 5" id="KW-0808">Transferase</keyword>
<dbReference type="Pfam" id="PF01888">
    <property type="entry name" value="CbiD"/>
    <property type="match status" value="1"/>
</dbReference>
<evidence type="ECO:0000313" key="8">
    <source>
        <dbReference type="EMBL" id="RJY50167.1"/>
    </source>
</evidence>
<dbReference type="NCBIfam" id="TIGR00312">
    <property type="entry name" value="cbiD"/>
    <property type="match status" value="1"/>
</dbReference>
<dbReference type="PANTHER" id="PTHR35863">
    <property type="entry name" value="COBALT-PRECORRIN-5B C(1)-METHYLTRANSFERASE"/>
    <property type="match status" value="1"/>
</dbReference>
<dbReference type="Gene3D" id="3.30.2110.10">
    <property type="entry name" value="CbiD-like"/>
    <property type="match status" value="1"/>
</dbReference>
<dbReference type="SUPFAM" id="SSF111342">
    <property type="entry name" value="CbiD-like"/>
    <property type="match status" value="1"/>
</dbReference>
<dbReference type="PATRIC" id="fig|39777.7.peg.1354"/>
<protein>
    <recommendedName>
        <fullName evidence="5">Cobalt-precorrin-5B C(1)-methyltransferase</fullName>
        <ecNumber evidence="5">2.1.1.195</ecNumber>
    </recommendedName>
    <alternativeName>
        <fullName evidence="5">Cobalt-precorrin-6A synthase</fullName>
    </alternativeName>
</protein>
<dbReference type="HAMAP" id="MF_00787">
    <property type="entry name" value="CbiD"/>
    <property type="match status" value="1"/>
</dbReference>
<dbReference type="Proteomes" id="UP000277803">
    <property type="component" value="Unassembled WGS sequence"/>
</dbReference>
<dbReference type="AlphaFoldDB" id="A0A133S323"/>